<proteinExistence type="predicted"/>
<evidence type="ECO:0000313" key="3">
    <source>
        <dbReference type="Proteomes" id="UP001500013"/>
    </source>
</evidence>
<evidence type="ECO:0000259" key="1">
    <source>
        <dbReference type="Pfam" id="PF12728"/>
    </source>
</evidence>
<dbReference type="SUPFAM" id="SSF46955">
    <property type="entry name" value="Putative DNA-binding domain"/>
    <property type="match status" value="1"/>
</dbReference>
<dbReference type="EMBL" id="BAAAPU010000012">
    <property type="protein sequence ID" value="GAA1994541.1"/>
    <property type="molecule type" value="Genomic_DNA"/>
</dbReference>
<gene>
    <name evidence="2" type="ORF">GCM10009817_41290</name>
</gene>
<dbReference type="InterPro" id="IPR036388">
    <property type="entry name" value="WH-like_DNA-bd_sf"/>
</dbReference>
<keyword evidence="3" id="KW-1185">Reference proteome</keyword>
<organism evidence="2 3">
    <name type="scientific">Terrabacter lapilli</name>
    <dbReference type="NCBI Taxonomy" id="436231"/>
    <lineage>
        <taxon>Bacteria</taxon>
        <taxon>Bacillati</taxon>
        <taxon>Actinomycetota</taxon>
        <taxon>Actinomycetes</taxon>
        <taxon>Micrococcales</taxon>
        <taxon>Intrasporangiaceae</taxon>
        <taxon>Terrabacter</taxon>
    </lineage>
</organism>
<sequence>MKPSANDGCPETPGSPYLTTAELAALLRTNPETVRYWRHVGYGPFGLKVGRHVLYARADVDAWIAKRHAEAEQGWEQA</sequence>
<protein>
    <recommendedName>
        <fullName evidence="1">Helix-turn-helix domain-containing protein</fullName>
    </recommendedName>
</protein>
<accession>A0ABP5EFN3</accession>
<dbReference type="RefSeq" id="WP_344067362.1">
    <property type="nucleotide sequence ID" value="NZ_BAAAPU010000012.1"/>
</dbReference>
<dbReference type="Gene3D" id="1.10.10.10">
    <property type="entry name" value="Winged helix-like DNA-binding domain superfamily/Winged helix DNA-binding domain"/>
    <property type="match status" value="1"/>
</dbReference>
<dbReference type="InterPro" id="IPR041657">
    <property type="entry name" value="HTH_17"/>
</dbReference>
<dbReference type="Pfam" id="PF12728">
    <property type="entry name" value="HTH_17"/>
    <property type="match status" value="1"/>
</dbReference>
<dbReference type="InterPro" id="IPR009061">
    <property type="entry name" value="DNA-bd_dom_put_sf"/>
</dbReference>
<reference evidence="3" key="1">
    <citation type="journal article" date="2019" name="Int. J. Syst. Evol. Microbiol.">
        <title>The Global Catalogue of Microorganisms (GCM) 10K type strain sequencing project: providing services to taxonomists for standard genome sequencing and annotation.</title>
        <authorList>
            <consortium name="The Broad Institute Genomics Platform"/>
            <consortium name="The Broad Institute Genome Sequencing Center for Infectious Disease"/>
            <person name="Wu L."/>
            <person name="Ma J."/>
        </authorList>
    </citation>
    <scope>NUCLEOTIDE SEQUENCE [LARGE SCALE GENOMIC DNA]</scope>
    <source>
        <strain evidence="3">JCM 15628</strain>
    </source>
</reference>
<evidence type="ECO:0000313" key="2">
    <source>
        <dbReference type="EMBL" id="GAA1994541.1"/>
    </source>
</evidence>
<name>A0ABP5EFN3_9MICO</name>
<comment type="caution">
    <text evidence="2">The sequence shown here is derived from an EMBL/GenBank/DDBJ whole genome shotgun (WGS) entry which is preliminary data.</text>
</comment>
<feature type="domain" description="Helix-turn-helix" evidence="1">
    <location>
        <begin position="17"/>
        <end position="67"/>
    </location>
</feature>
<dbReference type="Proteomes" id="UP001500013">
    <property type="component" value="Unassembled WGS sequence"/>
</dbReference>